<protein>
    <submittedName>
        <fullName evidence="1">Pre-tRNA nuclear export protein</fullName>
    </submittedName>
</protein>
<organism evidence="1 2">
    <name type="scientific">Spiromyces aspiralis</name>
    <dbReference type="NCBI Taxonomy" id="68401"/>
    <lineage>
        <taxon>Eukaryota</taxon>
        <taxon>Fungi</taxon>
        <taxon>Fungi incertae sedis</taxon>
        <taxon>Zoopagomycota</taxon>
        <taxon>Kickxellomycotina</taxon>
        <taxon>Kickxellomycetes</taxon>
        <taxon>Kickxellales</taxon>
        <taxon>Kickxellaceae</taxon>
        <taxon>Spiromyces</taxon>
    </lineage>
</organism>
<evidence type="ECO:0000313" key="2">
    <source>
        <dbReference type="Proteomes" id="UP001145114"/>
    </source>
</evidence>
<proteinExistence type="predicted"/>
<name>A0ACC1HI35_9FUNG</name>
<dbReference type="Proteomes" id="UP001145114">
    <property type="component" value="Unassembled WGS sequence"/>
</dbReference>
<gene>
    <name evidence="1" type="primary">LOS1</name>
    <name evidence="1" type="ORF">EV182_000095</name>
</gene>
<evidence type="ECO:0000313" key="1">
    <source>
        <dbReference type="EMBL" id="KAJ1676026.1"/>
    </source>
</evidence>
<reference evidence="1" key="1">
    <citation type="submission" date="2022-06" db="EMBL/GenBank/DDBJ databases">
        <title>Phylogenomic reconstructions and comparative analyses of Kickxellomycotina fungi.</title>
        <authorList>
            <person name="Reynolds N.K."/>
            <person name="Stajich J.E."/>
            <person name="Barry K."/>
            <person name="Grigoriev I.V."/>
            <person name="Crous P."/>
            <person name="Smith M.E."/>
        </authorList>
    </citation>
    <scope>NUCLEOTIDE SEQUENCE</scope>
    <source>
        <strain evidence="1">RSA 2271</strain>
    </source>
</reference>
<dbReference type="EMBL" id="JAMZIH010005144">
    <property type="protein sequence ID" value="KAJ1676026.1"/>
    <property type="molecule type" value="Genomic_DNA"/>
</dbReference>
<sequence length="1085" mass="120833">MDQFEQAVRYALDPLANPDVKGQAMQYCESVRDSPDGWQLCLELFVEAAARSPESRLFSLQVIDSALTAAPPRLSLTNVDSIRNILFDFIQKRYSTDYYYTQEPAFIKNKLAHTIVLAFVQAYPERWHDFFPTLAKMAGVDAASTRINAYLADFFLKILSSLDEEIINPVVPRSKEVVVRNQNIKDAMRISDTEVLATAWYNVLTTVTSDARPIDCTTPALRSDLVRQTLRLVGVYASWISINLVVNDHFKALILRFFTSDEFCGDAVQTVMRIINKGMQPADKIEVIRYFGVVDIVGQISASATGEDIRVNLANLAKTAGCDLVAVAAKDDAAGSELALAAYQDAEKFVELSLRLMQQDSYHSTTLALIPFISAFLSLYKKSTTTAAATAAPADKGNSRALSSHQRALMSQILHAFIKKLEYDPDHDFSDYSDPKCSIEEGLLPDTSSSDDSFVSLRHEVNTVIDVIAAIDFDLFEATIVDIIRPILESVRQNGVSDTDGYSMQPVGWIRAELALTLIHNYCNWLISARPANLPRKLSASGITRTASIMANTRLPEIMRYMIESNVSSSRHPAIANLYFETCVRQSYFYAKEPQCIKPVLMAFVGETGIRSRFGAVRIRNWYLLYRLLKQVDYTPFAADMIEGIKGLLAIHAEIPAVGEEGYGVFDSQLYLFEAAGMVLSSPNIDDSTRGKYLDELLNPLITQASELVSSNAVSNSPQALLQVHHIITATGSLAKGFPDAKVDNESLTPPNPTCLSDSSRVALKQITEFHIAILKSLHRQALIREAVRFAFSRLLTVLGTEAFGYVPDFIEAIFPSCTAEEWKDILTFLGMVSYNFKAHAAPILANVLLRVSESVFTLVNSIDPQQGTDDAILKAELKTAYLGWILSFFTLGMDPLFWTAQNESGWSIIFKQISEWALPASANPGQQQQSATAFFKPETTKLVLSILYRMADNWLRSELTSSDIQRQRVAAVLNIDINPSTNKKLQARTIEFFETTGLPLLFHICLSDKLNFRDAQTSLIMFEVARTLQTGLKFGGEAWFNSKVLQTFLPQIGCPADKVIEFGQAVSRMSDKQLKQYLVKFFSK</sequence>
<accession>A0ACC1HI35</accession>
<keyword evidence="2" id="KW-1185">Reference proteome</keyword>
<comment type="caution">
    <text evidence="1">The sequence shown here is derived from an EMBL/GenBank/DDBJ whole genome shotgun (WGS) entry which is preliminary data.</text>
</comment>